<accession>A0AAU9CNK1</accession>
<dbReference type="InterPro" id="IPR024524">
    <property type="entry name" value="DUF3800"/>
</dbReference>
<dbReference type="Proteomes" id="UP001321804">
    <property type="component" value="Chromosome"/>
</dbReference>
<keyword evidence="2" id="KW-1185">Reference proteome</keyword>
<gene>
    <name evidence="1" type="ORF">KIMC2_00840</name>
</gene>
<reference evidence="1 2" key="1">
    <citation type="journal article" date="2023" name="Microbiol. Spectr.">
        <title>Symbiosis of Carpenter Bees with Uncharacterized Lactic Acid Bacteria Showing NAD Auxotrophy.</title>
        <authorList>
            <person name="Kawasaki S."/>
            <person name="Ozawa K."/>
            <person name="Mori T."/>
            <person name="Yamamoto A."/>
            <person name="Ito M."/>
            <person name="Ohkuma M."/>
            <person name="Sakamoto M."/>
            <person name="Matsutani M."/>
        </authorList>
    </citation>
    <scope>NUCLEOTIDE SEQUENCE [LARGE SCALE GENOMIC DNA]</scope>
    <source>
        <strain evidence="1 2">KimC2</strain>
    </source>
</reference>
<evidence type="ECO:0000313" key="1">
    <source>
        <dbReference type="EMBL" id="BDR55522.1"/>
    </source>
</evidence>
<dbReference type="EMBL" id="AP026801">
    <property type="protein sequence ID" value="BDR55522.1"/>
    <property type="molecule type" value="Genomic_DNA"/>
</dbReference>
<dbReference type="AlphaFoldDB" id="A0AAU9CNK1"/>
<sequence length="122" mass="14522">MNIYVYSDESGVFDKNHNEFFVYGGIVIFTTKNHEDWKRKYKKAEQTIRKIEKLDKDTEVKATNISNKSKNKLFRSLNKIEKFGGIIYQPKVLDNIFENKKSKQRYLDYIFKICVNANLKIL</sequence>
<dbReference type="KEGG" id="xak:KIMC2_00840"/>
<dbReference type="Pfam" id="PF12686">
    <property type="entry name" value="DUF3800"/>
    <property type="match status" value="1"/>
</dbReference>
<dbReference type="RefSeq" id="WP_317696906.1">
    <property type="nucleotide sequence ID" value="NZ_AP026801.1"/>
</dbReference>
<evidence type="ECO:0008006" key="3">
    <source>
        <dbReference type="Google" id="ProtNLM"/>
    </source>
</evidence>
<evidence type="ECO:0000313" key="2">
    <source>
        <dbReference type="Proteomes" id="UP001321804"/>
    </source>
</evidence>
<proteinExistence type="predicted"/>
<organism evidence="1 2">
    <name type="scientific">Xylocopilactobacillus apis</name>
    <dbReference type="NCBI Taxonomy" id="2932183"/>
    <lineage>
        <taxon>Bacteria</taxon>
        <taxon>Bacillati</taxon>
        <taxon>Bacillota</taxon>
        <taxon>Bacilli</taxon>
        <taxon>Lactobacillales</taxon>
        <taxon>Lactobacillaceae</taxon>
        <taxon>Xylocopilactobacillus</taxon>
    </lineage>
</organism>
<name>A0AAU9CNK1_9LACO</name>
<protein>
    <recommendedName>
        <fullName evidence="3">DUF3800 domain-containing protein</fullName>
    </recommendedName>
</protein>